<dbReference type="Proteomes" id="UP000789570">
    <property type="component" value="Unassembled WGS sequence"/>
</dbReference>
<dbReference type="EMBL" id="CAJVPQ010003922">
    <property type="protein sequence ID" value="CAG8640476.1"/>
    <property type="molecule type" value="Genomic_DNA"/>
</dbReference>
<accession>A0A9N9GWW9</accession>
<evidence type="ECO:0000313" key="1">
    <source>
        <dbReference type="EMBL" id="CAG8640476.1"/>
    </source>
</evidence>
<evidence type="ECO:0000313" key="2">
    <source>
        <dbReference type="Proteomes" id="UP000789570"/>
    </source>
</evidence>
<protein>
    <submittedName>
        <fullName evidence="1">3631_t:CDS:1</fullName>
    </submittedName>
</protein>
<sequence>YELLKVFCHSDDYNRYQNPLWSTTSSNQFTAAGIACLGNCFSDGILRIETIFLQDVISKQKGNKVRKRKLGVTRWKPNDQNSKKKKSSKITVTSISDQQIPIDSRNLVNQSEPPRKNAACNAISANVKKVEKNIILRTKSGINDDGGSFQNPIVILKDETGAFTPANGDNDLKRKREDNESNEELASLFDESNEDALLENINEKALEKEKQLLSSNDRFSKNPSYMCENVIRSFVKYQNCISKTCRVIIPTYWRVLYLTRESLYDCKQFTAENILQLSQDFADKIK</sequence>
<dbReference type="AlphaFoldDB" id="A0A9N9GWW9"/>
<dbReference type="OrthoDB" id="2414835at2759"/>
<organism evidence="1 2">
    <name type="scientific">Funneliformis caledonium</name>
    <dbReference type="NCBI Taxonomy" id="1117310"/>
    <lineage>
        <taxon>Eukaryota</taxon>
        <taxon>Fungi</taxon>
        <taxon>Fungi incertae sedis</taxon>
        <taxon>Mucoromycota</taxon>
        <taxon>Glomeromycotina</taxon>
        <taxon>Glomeromycetes</taxon>
        <taxon>Glomerales</taxon>
        <taxon>Glomeraceae</taxon>
        <taxon>Funneliformis</taxon>
    </lineage>
</organism>
<reference evidence="1" key="1">
    <citation type="submission" date="2021-06" db="EMBL/GenBank/DDBJ databases">
        <authorList>
            <person name="Kallberg Y."/>
            <person name="Tangrot J."/>
            <person name="Rosling A."/>
        </authorList>
    </citation>
    <scope>NUCLEOTIDE SEQUENCE</scope>
    <source>
        <strain evidence="1">UK204</strain>
    </source>
</reference>
<name>A0A9N9GWW9_9GLOM</name>
<comment type="caution">
    <text evidence="1">The sequence shown here is derived from an EMBL/GenBank/DDBJ whole genome shotgun (WGS) entry which is preliminary data.</text>
</comment>
<proteinExistence type="predicted"/>
<keyword evidence="2" id="KW-1185">Reference proteome</keyword>
<gene>
    <name evidence="1" type="ORF">FCALED_LOCUS10538</name>
</gene>
<feature type="non-terminal residue" evidence="1">
    <location>
        <position position="1"/>
    </location>
</feature>